<keyword evidence="2" id="KW-1185">Reference proteome</keyword>
<dbReference type="AlphaFoldDB" id="A0A835V0T4"/>
<organism evidence="1 2">
    <name type="scientific">Vanilla planifolia</name>
    <name type="common">Vanilla</name>
    <dbReference type="NCBI Taxonomy" id="51239"/>
    <lineage>
        <taxon>Eukaryota</taxon>
        <taxon>Viridiplantae</taxon>
        <taxon>Streptophyta</taxon>
        <taxon>Embryophyta</taxon>
        <taxon>Tracheophyta</taxon>
        <taxon>Spermatophyta</taxon>
        <taxon>Magnoliopsida</taxon>
        <taxon>Liliopsida</taxon>
        <taxon>Asparagales</taxon>
        <taxon>Orchidaceae</taxon>
        <taxon>Vanilloideae</taxon>
        <taxon>Vanilleae</taxon>
        <taxon>Vanilla</taxon>
    </lineage>
</organism>
<dbReference type="OrthoDB" id="780613at2759"/>
<accession>A0A835V0T4</accession>
<sequence length="70" mass="8225">MATSMMTKAIKRSCIELLVETGKRTKKFMMRLVMIEAVESYQVKFFKEADGLALFNIEDEYIRDILVRKD</sequence>
<reference evidence="1 2" key="1">
    <citation type="journal article" date="2020" name="Nat. Food">
        <title>A phased Vanilla planifolia genome enables genetic improvement of flavour and production.</title>
        <authorList>
            <person name="Hasing T."/>
            <person name="Tang H."/>
            <person name="Brym M."/>
            <person name="Khazi F."/>
            <person name="Huang T."/>
            <person name="Chambers A.H."/>
        </authorList>
    </citation>
    <scope>NUCLEOTIDE SEQUENCE [LARGE SCALE GENOMIC DNA]</scope>
    <source>
        <tissue evidence="1">Leaf</tissue>
    </source>
</reference>
<evidence type="ECO:0000313" key="2">
    <source>
        <dbReference type="Proteomes" id="UP000636800"/>
    </source>
</evidence>
<comment type="caution">
    <text evidence="1">The sequence shown here is derived from an EMBL/GenBank/DDBJ whole genome shotgun (WGS) entry which is preliminary data.</text>
</comment>
<dbReference type="EMBL" id="JADCNL010000005">
    <property type="protein sequence ID" value="KAG0481222.1"/>
    <property type="molecule type" value="Genomic_DNA"/>
</dbReference>
<proteinExistence type="predicted"/>
<protein>
    <submittedName>
        <fullName evidence="1">Uncharacterized protein</fullName>
    </submittedName>
</protein>
<gene>
    <name evidence="1" type="ORF">HPP92_012080</name>
</gene>
<evidence type="ECO:0000313" key="1">
    <source>
        <dbReference type="EMBL" id="KAG0481222.1"/>
    </source>
</evidence>
<dbReference type="Proteomes" id="UP000636800">
    <property type="component" value="Chromosome 5"/>
</dbReference>
<name>A0A835V0T4_VANPL</name>